<proteinExistence type="predicted"/>
<gene>
    <name evidence="1" type="ORF">FHS72_002461</name>
</gene>
<sequence>MLEEELGFNDPYLSERCGLVADRYEVFAITIPSCRGFALVVSSDLKSATPPPVMLHGAITTTGKCNNAMRLTIRHRKLVNPTRET</sequence>
<protein>
    <submittedName>
        <fullName evidence="1">Uncharacterized protein</fullName>
    </submittedName>
</protein>
<dbReference type="AlphaFoldDB" id="A0A7W9F0E2"/>
<accession>A0A7W9F0E2</accession>
<evidence type="ECO:0000313" key="2">
    <source>
        <dbReference type="Proteomes" id="UP000535415"/>
    </source>
</evidence>
<dbReference type="EMBL" id="JACIJM010000006">
    <property type="protein sequence ID" value="MBB5722831.1"/>
    <property type="molecule type" value="Genomic_DNA"/>
</dbReference>
<comment type="caution">
    <text evidence="1">The sequence shown here is derived from an EMBL/GenBank/DDBJ whole genome shotgun (WGS) entry which is preliminary data.</text>
</comment>
<reference evidence="1 2" key="1">
    <citation type="submission" date="2020-08" db="EMBL/GenBank/DDBJ databases">
        <title>Genomic Encyclopedia of Type Strains, Phase IV (KMG-IV): sequencing the most valuable type-strain genomes for metagenomic binning, comparative biology and taxonomic classification.</title>
        <authorList>
            <person name="Goeker M."/>
        </authorList>
    </citation>
    <scope>NUCLEOTIDE SEQUENCE [LARGE SCALE GENOMIC DNA]</scope>
    <source>
        <strain evidence="1 2">DSM 101064</strain>
    </source>
</reference>
<dbReference type="RefSeq" id="WP_183529465.1">
    <property type="nucleotide sequence ID" value="NZ_JACIJM010000006.1"/>
</dbReference>
<evidence type="ECO:0000313" key="1">
    <source>
        <dbReference type="EMBL" id="MBB5722831.1"/>
    </source>
</evidence>
<dbReference type="Proteomes" id="UP000535415">
    <property type="component" value="Unassembled WGS sequence"/>
</dbReference>
<organism evidence="1 2">
    <name type="scientific">Yoonia ponticola</name>
    <dbReference type="NCBI Taxonomy" id="1524255"/>
    <lineage>
        <taxon>Bacteria</taxon>
        <taxon>Pseudomonadati</taxon>
        <taxon>Pseudomonadota</taxon>
        <taxon>Alphaproteobacteria</taxon>
        <taxon>Rhodobacterales</taxon>
        <taxon>Paracoccaceae</taxon>
        <taxon>Yoonia</taxon>
    </lineage>
</organism>
<keyword evidence="2" id="KW-1185">Reference proteome</keyword>
<name>A0A7W9F0E2_9RHOB</name>